<name>A0ABY4E791_VITST</name>
<feature type="transmembrane region" description="Helical" evidence="1">
    <location>
        <begin position="212"/>
        <end position="236"/>
    </location>
</feature>
<feature type="transmembrane region" description="Helical" evidence="1">
    <location>
        <begin position="12"/>
        <end position="35"/>
    </location>
</feature>
<evidence type="ECO:0000313" key="3">
    <source>
        <dbReference type="Proteomes" id="UP000832034"/>
    </source>
</evidence>
<dbReference type="InterPro" id="IPR004711">
    <property type="entry name" value="Benzoate_Transporter"/>
</dbReference>
<feature type="transmembrane region" description="Helical" evidence="1">
    <location>
        <begin position="47"/>
        <end position="66"/>
    </location>
</feature>
<evidence type="ECO:0000313" key="2">
    <source>
        <dbReference type="EMBL" id="UOO91643.1"/>
    </source>
</evidence>
<feature type="transmembrane region" description="Helical" evidence="1">
    <location>
        <begin position="320"/>
        <end position="339"/>
    </location>
</feature>
<keyword evidence="1" id="KW-0812">Transmembrane</keyword>
<feature type="transmembrane region" description="Helical" evidence="1">
    <location>
        <begin position="99"/>
        <end position="118"/>
    </location>
</feature>
<dbReference type="EMBL" id="CP091512">
    <property type="protein sequence ID" value="UOO91643.1"/>
    <property type="molecule type" value="Genomic_DNA"/>
</dbReference>
<feature type="transmembrane region" description="Helical" evidence="1">
    <location>
        <begin position="248"/>
        <end position="272"/>
    </location>
</feature>
<dbReference type="NCBIfam" id="TIGR00843">
    <property type="entry name" value="benE"/>
    <property type="match status" value="1"/>
</dbReference>
<feature type="transmembrane region" description="Helical" evidence="1">
    <location>
        <begin position="351"/>
        <end position="375"/>
    </location>
</feature>
<dbReference type="Proteomes" id="UP000832034">
    <property type="component" value="Chromosome"/>
</dbReference>
<feature type="transmembrane region" description="Helical" evidence="1">
    <location>
        <begin position="124"/>
        <end position="143"/>
    </location>
</feature>
<protein>
    <submittedName>
        <fullName evidence="2">Benzoate/H(+) symporter BenE family transporter</fullName>
    </submittedName>
</protein>
<feature type="transmembrane region" description="Helical" evidence="1">
    <location>
        <begin position="173"/>
        <end position="191"/>
    </location>
</feature>
<feature type="transmembrane region" description="Helical" evidence="1">
    <location>
        <begin position="72"/>
        <end position="92"/>
    </location>
</feature>
<keyword evidence="3" id="KW-1185">Reference proteome</keyword>
<evidence type="ECO:0000256" key="1">
    <source>
        <dbReference type="SAM" id="Phobius"/>
    </source>
</evidence>
<proteinExistence type="predicted"/>
<reference evidence="2" key="1">
    <citation type="submission" date="2021-12" db="EMBL/GenBank/DDBJ databases">
        <authorList>
            <person name="Veyrier F.J."/>
        </authorList>
    </citation>
    <scope>NUCLEOTIDE SEQUENCE</scope>
    <source>
        <strain evidence="2">SAG 1488-6</strain>
    </source>
</reference>
<dbReference type="RefSeq" id="WP_026353559.1">
    <property type="nucleotide sequence ID" value="NZ_CP091512.1"/>
</dbReference>
<gene>
    <name evidence="2" type="ORF">LVJ81_08295</name>
</gene>
<dbReference type="PANTHER" id="PTHR30199:SF0">
    <property type="entry name" value="INNER MEMBRANE PROTEIN YDCO"/>
    <property type="match status" value="1"/>
</dbReference>
<dbReference type="Pfam" id="PF03594">
    <property type="entry name" value="BenE"/>
    <property type="match status" value="1"/>
</dbReference>
<feature type="transmembrane region" description="Helical" evidence="1">
    <location>
        <begin position="293"/>
        <end position="314"/>
    </location>
</feature>
<keyword evidence="1" id="KW-1133">Transmembrane helix</keyword>
<reference evidence="2" key="2">
    <citation type="journal article" date="2022" name="Res Sq">
        <title>Evolution of multicellular longitudinally dividing oral cavity symbionts (Neisseriaceae).</title>
        <authorList>
            <person name="Nyongesa S."/>
            <person name="Weber P."/>
            <person name="Bernet E."/>
            <person name="Pullido F."/>
            <person name="Nieckarz M."/>
            <person name="Delaby M."/>
            <person name="Nieves C."/>
            <person name="Viehboeck T."/>
            <person name="Krause N."/>
            <person name="Rivera-Millot A."/>
            <person name="Nakamura A."/>
            <person name="Vischer N."/>
            <person name="VanNieuwenhze M."/>
            <person name="Brun Y."/>
            <person name="Cava F."/>
            <person name="Bulgheresi S."/>
            <person name="Veyrier F."/>
        </authorList>
    </citation>
    <scope>NUCLEOTIDE SEQUENCE</scope>
    <source>
        <strain evidence="2">SAG 1488-6</strain>
    </source>
</reference>
<dbReference type="PANTHER" id="PTHR30199">
    <property type="entry name" value="MFS FAMILY TRANSPORTER, PREDICTED SUBSTRATE BENZOATE"/>
    <property type="match status" value="1"/>
</dbReference>
<keyword evidence="1" id="KW-0472">Membrane</keyword>
<feature type="transmembrane region" description="Helical" evidence="1">
    <location>
        <begin position="150"/>
        <end position="167"/>
    </location>
</feature>
<organism evidence="2 3">
    <name type="scientific">Vitreoscilla stercoraria</name>
    <dbReference type="NCBI Taxonomy" id="61"/>
    <lineage>
        <taxon>Bacteria</taxon>
        <taxon>Pseudomonadati</taxon>
        <taxon>Pseudomonadota</taxon>
        <taxon>Betaproteobacteria</taxon>
        <taxon>Neisseriales</taxon>
        <taxon>Neisseriaceae</taxon>
        <taxon>Vitreoscilla</taxon>
    </lineage>
</organism>
<sequence length="391" mass="41412">MTGLNNMVGKPSHWAAAVSMMIVSWGSAVVIIFQAAQALDATEAQTASWLTIIALSSGVLSMALSWRYQTPIYIAWSTPGAAMIALTTDIALSDAIGAMIFAGLLNVVLGVSGLFAWMVKHIPASIASAMLAGILIGFGTNVFVSMQTDLILVALMLLAFLISKAYAPKYSLLWMLALGCVYAYCSGHFTVDAVQWQWPALQWIDPTFNWQTIISLGIPLFLVTLSTQYIPGVAVLHAHGYRPPVSPIIGSTGLATVLLAPFGLFMSNLAAISAAICMGNDVDERPEKRYQAVMIHGVLSLGLAAMGAMVVVVFGALPKALLVTLAGMAILGTLTDNLVTAMSDARVRDAAILTLLASASGIQLFGISSAFWGLLIGMSVYHFNIRVALKK</sequence>
<accession>A0ABY4E791</accession>